<evidence type="ECO:0000256" key="2">
    <source>
        <dbReference type="ARBA" id="ARBA00023125"/>
    </source>
</evidence>
<dbReference type="RefSeq" id="WP_171896085.1">
    <property type="nucleotide sequence ID" value="NZ_CP053660.1"/>
</dbReference>
<evidence type="ECO:0000313" key="4">
    <source>
        <dbReference type="EMBL" id="MTB93881.1"/>
    </source>
</evidence>
<dbReference type="PANTHER" id="PTHR30136:SF34">
    <property type="entry name" value="TRANSCRIPTIONAL REGULATOR"/>
    <property type="match status" value="1"/>
</dbReference>
<keyword evidence="3" id="KW-0804">Transcription</keyword>
<keyword evidence="2" id="KW-0238">DNA-binding</keyword>
<dbReference type="Gene3D" id="3.30.450.40">
    <property type="match status" value="1"/>
</dbReference>
<dbReference type="GO" id="GO:0045892">
    <property type="term" value="P:negative regulation of DNA-templated transcription"/>
    <property type="evidence" value="ECO:0007669"/>
    <property type="project" value="TreeGrafter"/>
</dbReference>
<dbReference type="InterPro" id="IPR050707">
    <property type="entry name" value="HTH_MetabolicPath_Reg"/>
</dbReference>
<sequence>MSDPLSDPSEPGDRDFIQSIAKGLLVLRSFSAERPTFTLAEMARETGLSRAAVRRVLLTLQSLGYVEVRGRQYAPLPKVLDLGYAFVSSAGLNGLIQAHLERLNEEIDEACSAGVLDDGQVVYVARAQTRRLLSAVMGVGARLNAASTAIGRVLLSGLDDEEVRRHLREHPAEAQTSMSITEPERLLEEVRRARLRGYAIADEELEIGFRAAAVPLRRSDGSIVAAINVGMHVSRVSLEEARAEIVPKMLAVADAIERDLAMHPMPF</sequence>
<evidence type="ECO:0000256" key="3">
    <source>
        <dbReference type="ARBA" id="ARBA00023163"/>
    </source>
</evidence>
<dbReference type="PROSITE" id="PS51077">
    <property type="entry name" value="HTH_ICLR"/>
    <property type="match status" value="1"/>
</dbReference>
<dbReference type="InterPro" id="IPR036390">
    <property type="entry name" value="WH_DNA-bd_sf"/>
</dbReference>
<dbReference type="InterPro" id="IPR036388">
    <property type="entry name" value="WH-like_DNA-bd_sf"/>
</dbReference>
<dbReference type="PROSITE" id="PS51078">
    <property type="entry name" value="ICLR_ED"/>
    <property type="match status" value="1"/>
</dbReference>
<evidence type="ECO:0000313" key="5">
    <source>
        <dbReference type="Proteomes" id="UP000433406"/>
    </source>
</evidence>
<dbReference type="SMART" id="SM00346">
    <property type="entry name" value="HTH_ICLR"/>
    <property type="match status" value="1"/>
</dbReference>
<dbReference type="PANTHER" id="PTHR30136">
    <property type="entry name" value="HELIX-TURN-HELIX TRANSCRIPTIONAL REGULATOR, ICLR FAMILY"/>
    <property type="match status" value="1"/>
</dbReference>
<comment type="caution">
    <text evidence="4">The sequence shown here is derived from an EMBL/GenBank/DDBJ whole genome shotgun (WGS) entry which is preliminary data.</text>
</comment>
<proteinExistence type="predicted"/>
<dbReference type="Proteomes" id="UP000433406">
    <property type="component" value="Unassembled WGS sequence"/>
</dbReference>
<dbReference type="EMBL" id="WLCI01000002">
    <property type="protein sequence ID" value="MTB93881.1"/>
    <property type="molecule type" value="Genomic_DNA"/>
</dbReference>
<accession>A0A6I3IYV5</accession>
<keyword evidence="5" id="KW-1185">Reference proteome</keyword>
<dbReference type="SUPFAM" id="SSF55781">
    <property type="entry name" value="GAF domain-like"/>
    <property type="match status" value="1"/>
</dbReference>
<evidence type="ECO:0000256" key="1">
    <source>
        <dbReference type="ARBA" id="ARBA00023015"/>
    </source>
</evidence>
<reference evidence="4 5" key="1">
    <citation type="submission" date="2019-10" db="EMBL/GenBank/DDBJ databases">
        <title>Nocardioides novel species isolated from the excrement of Marmot.</title>
        <authorList>
            <person name="Zhang G."/>
        </authorList>
    </citation>
    <scope>NUCLEOTIDE SEQUENCE [LARGE SCALE GENOMIC DNA]</scope>
    <source>
        <strain evidence="5">zg-579</strain>
    </source>
</reference>
<organism evidence="4 5">
    <name type="scientific">Nocardioides marmotae</name>
    <dbReference type="NCBI Taxonomy" id="2663857"/>
    <lineage>
        <taxon>Bacteria</taxon>
        <taxon>Bacillati</taxon>
        <taxon>Actinomycetota</taxon>
        <taxon>Actinomycetes</taxon>
        <taxon>Propionibacteriales</taxon>
        <taxon>Nocardioidaceae</taxon>
        <taxon>Nocardioides</taxon>
    </lineage>
</organism>
<dbReference type="InterPro" id="IPR029016">
    <property type="entry name" value="GAF-like_dom_sf"/>
</dbReference>
<name>A0A6I3IYV5_9ACTN</name>
<protein>
    <submittedName>
        <fullName evidence="4">Helix-turn-helix domain-containing protein</fullName>
    </submittedName>
</protein>
<dbReference type="GO" id="GO:0003677">
    <property type="term" value="F:DNA binding"/>
    <property type="evidence" value="ECO:0007669"/>
    <property type="project" value="UniProtKB-KW"/>
</dbReference>
<dbReference type="Gene3D" id="1.10.10.10">
    <property type="entry name" value="Winged helix-like DNA-binding domain superfamily/Winged helix DNA-binding domain"/>
    <property type="match status" value="1"/>
</dbReference>
<dbReference type="Pfam" id="PF01614">
    <property type="entry name" value="IclR_C"/>
    <property type="match status" value="1"/>
</dbReference>
<dbReference type="InterPro" id="IPR005471">
    <property type="entry name" value="Tscrpt_reg_IclR_N"/>
</dbReference>
<dbReference type="GO" id="GO:0003700">
    <property type="term" value="F:DNA-binding transcription factor activity"/>
    <property type="evidence" value="ECO:0007669"/>
    <property type="project" value="TreeGrafter"/>
</dbReference>
<keyword evidence="1" id="KW-0805">Transcription regulation</keyword>
<dbReference type="Pfam" id="PF09339">
    <property type="entry name" value="HTH_IclR"/>
    <property type="match status" value="1"/>
</dbReference>
<dbReference type="SUPFAM" id="SSF46785">
    <property type="entry name" value="Winged helix' DNA-binding domain"/>
    <property type="match status" value="1"/>
</dbReference>
<gene>
    <name evidence="4" type="ORF">GGQ22_02190</name>
</gene>
<dbReference type="InterPro" id="IPR014757">
    <property type="entry name" value="Tscrpt_reg_IclR_C"/>
</dbReference>
<dbReference type="AlphaFoldDB" id="A0A6I3IYV5"/>